<dbReference type="AlphaFoldDB" id="A0A315ZDT2"/>
<dbReference type="EMBL" id="QGDO01000002">
    <property type="protein sequence ID" value="PWJ43310.1"/>
    <property type="molecule type" value="Genomic_DNA"/>
</dbReference>
<dbReference type="OrthoDB" id="9803010at2"/>
<reference evidence="3 4" key="1">
    <citation type="submission" date="2018-03" db="EMBL/GenBank/DDBJ databases">
        <title>Genomic Encyclopedia of Archaeal and Bacterial Type Strains, Phase II (KMG-II): from individual species to whole genera.</title>
        <authorList>
            <person name="Goeker M."/>
        </authorList>
    </citation>
    <scope>NUCLEOTIDE SEQUENCE [LARGE SCALE GENOMIC DNA]</scope>
    <source>
        <strain evidence="3 4">DSM 28229</strain>
    </source>
</reference>
<evidence type="ECO:0000313" key="4">
    <source>
        <dbReference type="Proteomes" id="UP000245535"/>
    </source>
</evidence>
<dbReference type="InterPro" id="IPR001509">
    <property type="entry name" value="Epimerase_deHydtase"/>
</dbReference>
<evidence type="ECO:0000256" key="1">
    <source>
        <dbReference type="ARBA" id="ARBA00007637"/>
    </source>
</evidence>
<comment type="caution">
    <text evidence="3">The sequence shown here is derived from an EMBL/GenBank/DDBJ whole genome shotgun (WGS) entry which is preliminary data.</text>
</comment>
<dbReference type="RefSeq" id="WP_158281449.1">
    <property type="nucleotide sequence ID" value="NZ_QGDO01000002.1"/>
</dbReference>
<dbReference type="InterPro" id="IPR036291">
    <property type="entry name" value="NAD(P)-bd_dom_sf"/>
</dbReference>
<name>A0A315ZDT2_SEDFL</name>
<sequence length="284" mass="32949">MKILLTGGTGYLGSNLLKLFLKEGYQIVLLKRSSSDLSRISTYISDITCYNLDEIELCKVFQKQDIELVLHVATDYGRQKEEDLELIQSNLLFPLELLNLAIENSCIYFINVDTSLERLVNRYSLTKKMFRDWLLLKSNQIKVINTIPEYFYGKEDSSWKFITTMAQKIKNDEYIPLTSCEQKRDFIYIDDIIEAYKCILKHKDSFDEYIDIPIGSGNAIALKDLLFKIKEIYPDSQAVLDFGVLERRQNEVEEQKADTSFLNKLGWSNLVDINKGLELTLNTK</sequence>
<dbReference type="Gene3D" id="3.40.50.720">
    <property type="entry name" value="NAD(P)-binding Rossmann-like Domain"/>
    <property type="match status" value="1"/>
</dbReference>
<evidence type="ECO:0000259" key="2">
    <source>
        <dbReference type="Pfam" id="PF01370"/>
    </source>
</evidence>
<gene>
    <name evidence="3" type="ORF">BC781_102859</name>
</gene>
<feature type="domain" description="NAD-dependent epimerase/dehydratase" evidence="2">
    <location>
        <begin position="3"/>
        <end position="215"/>
    </location>
</feature>
<evidence type="ECO:0000313" key="3">
    <source>
        <dbReference type="EMBL" id="PWJ43310.1"/>
    </source>
</evidence>
<organism evidence="3 4">
    <name type="scientific">Sediminitomix flava</name>
    <dbReference type="NCBI Taxonomy" id="379075"/>
    <lineage>
        <taxon>Bacteria</taxon>
        <taxon>Pseudomonadati</taxon>
        <taxon>Bacteroidota</taxon>
        <taxon>Cytophagia</taxon>
        <taxon>Cytophagales</taxon>
        <taxon>Flammeovirgaceae</taxon>
        <taxon>Sediminitomix</taxon>
    </lineage>
</organism>
<dbReference type="Pfam" id="PF01370">
    <property type="entry name" value="Epimerase"/>
    <property type="match status" value="1"/>
</dbReference>
<comment type="similarity">
    <text evidence="1">Belongs to the NAD(P)-dependent epimerase/dehydratase family.</text>
</comment>
<dbReference type="PANTHER" id="PTHR43000">
    <property type="entry name" value="DTDP-D-GLUCOSE 4,6-DEHYDRATASE-RELATED"/>
    <property type="match status" value="1"/>
</dbReference>
<dbReference type="SUPFAM" id="SSF51735">
    <property type="entry name" value="NAD(P)-binding Rossmann-fold domains"/>
    <property type="match status" value="1"/>
</dbReference>
<protein>
    <submittedName>
        <fullName evidence="3">Nucleoside-diphosphate-sugar epimerase</fullName>
    </submittedName>
</protein>
<dbReference type="Proteomes" id="UP000245535">
    <property type="component" value="Unassembled WGS sequence"/>
</dbReference>
<accession>A0A315ZDT2</accession>
<proteinExistence type="inferred from homology"/>
<keyword evidence="4" id="KW-1185">Reference proteome</keyword>